<dbReference type="InterPro" id="IPR036361">
    <property type="entry name" value="SAP_dom_sf"/>
</dbReference>
<dbReference type="GO" id="GO:0016925">
    <property type="term" value="P:protein sumoylation"/>
    <property type="evidence" value="ECO:0007669"/>
    <property type="project" value="TreeGrafter"/>
</dbReference>
<dbReference type="AlphaFoldDB" id="A0A0K0F9Q9"/>
<dbReference type="Gene3D" id="3.30.40.10">
    <property type="entry name" value="Zinc/RING finger domain, C3HC4 (zinc finger)"/>
    <property type="match status" value="1"/>
</dbReference>
<dbReference type="InterPro" id="IPR004181">
    <property type="entry name" value="Znf_MIZ"/>
</dbReference>
<name>A0A0K0F9Q9_STRVS</name>
<organism evidence="5 6">
    <name type="scientific">Strongyloides venezuelensis</name>
    <name type="common">Threadworm</name>
    <dbReference type="NCBI Taxonomy" id="75913"/>
    <lineage>
        <taxon>Eukaryota</taxon>
        <taxon>Metazoa</taxon>
        <taxon>Ecdysozoa</taxon>
        <taxon>Nematoda</taxon>
        <taxon>Chromadorea</taxon>
        <taxon>Rhabditida</taxon>
        <taxon>Tylenchina</taxon>
        <taxon>Panagrolaimomorpha</taxon>
        <taxon>Strongyloidoidea</taxon>
        <taxon>Strongyloididae</taxon>
        <taxon>Strongyloides</taxon>
    </lineage>
</organism>
<evidence type="ECO:0000256" key="1">
    <source>
        <dbReference type="ARBA" id="ARBA00022723"/>
    </source>
</evidence>
<evidence type="ECO:0000313" key="5">
    <source>
        <dbReference type="Proteomes" id="UP000035680"/>
    </source>
</evidence>
<dbReference type="STRING" id="75913.A0A0K0F9Q9"/>
<dbReference type="GO" id="GO:0008270">
    <property type="term" value="F:zinc ion binding"/>
    <property type="evidence" value="ECO:0007669"/>
    <property type="project" value="UniProtKB-KW"/>
</dbReference>
<dbReference type="SUPFAM" id="SSF68906">
    <property type="entry name" value="SAP domain"/>
    <property type="match status" value="1"/>
</dbReference>
<accession>A0A0K0F9Q9</accession>
<dbReference type="PANTHER" id="PTHR10782">
    <property type="entry name" value="ZINC FINGER MIZ DOMAIN-CONTAINING PROTEIN"/>
    <property type="match status" value="1"/>
</dbReference>
<evidence type="ECO:0000313" key="6">
    <source>
        <dbReference type="WBParaSite" id="SVE_0556100.1"/>
    </source>
</evidence>
<keyword evidence="5" id="KW-1185">Reference proteome</keyword>
<protein>
    <submittedName>
        <fullName evidence="6">SP-RING-type domain-containing protein</fullName>
    </submittedName>
</protein>
<evidence type="ECO:0000259" key="4">
    <source>
        <dbReference type="Pfam" id="PF02891"/>
    </source>
</evidence>
<keyword evidence="2" id="KW-0863">Zinc-finger</keyword>
<dbReference type="InterPro" id="IPR013083">
    <property type="entry name" value="Znf_RING/FYVE/PHD"/>
</dbReference>
<dbReference type="GO" id="GO:0000785">
    <property type="term" value="C:chromatin"/>
    <property type="evidence" value="ECO:0007669"/>
    <property type="project" value="TreeGrafter"/>
</dbReference>
<evidence type="ECO:0000256" key="2">
    <source>
        <dbReference type="ARBA" id="ARBA00022771"/>
    </source>
</evidence>
<reference evidence="5" key="1">
    <citation type="submission" date="2014-07" db="EMBL/GenBank/DDBJ databases">
        <authorList>
            <person name="Martin A.A"/>
            <person name="De Silva N."/>
        </authorList>
    </citation>
    <scope>NUCLEOTIDE SEQUENCE</scope>
</reference>
<dbReference type="Proteomes" id="UP000035680">
    <property type="component" value="Unassembled WGS sequence"/>
</dbReference>
<dbReference type="PANTHER" id="PTHR10782:SF4">
    <property type="entry name" value="TONALLI, ISOFORM E"/>
    <property type="match status" value="1"/>
</dbReference>
<evidence type="ECO:0000256" key="3">
    <source>
        <dbReference type="ARBA" id="ARBA00022833"/>
    </source>
</evidence>
<dbReference type="GO" id="GO:0061665">
    <property type="term" value="F:SUMO ligase activity"/>
    <property type="evidence" value="ECO:0007669"/>
    <property type="project" value="TreeGrafter"/>
</dbReference>
<dbReference type="WBParaSite" id="SVE_0556100.1">
    <property type="protein sequence ID" value="SVE_0556100.1"/>
    <property type="gene ID" value="SVE_0556100"/>
</dbReference>
<sequence>MFFHTKTLLYRSFIFTSNSEKMSDINDLVRCKELIIYRFKMDDLKYCLNGVSCNSTGKKDELQRRLRNILEIEKTQRRTKKIILDRGIDMGYIERTEQGGFVDVPTPKVIPKSMNIVLSHEDNITMKKLYFHKNINNVTGWKIVRTKDNNQTILNWVLSKDFLKSLIKSKEVGEQIGNCFFLRCTKIEQNTQKGPLNDCYPLLMRLQINEEDFTKYLPREICYSSADKKNRLPVPTLLNDPLMKLLQSNYNEGRVKIELRFDRDSNKNDTFGFALFTSTSRTVQEICQEITSKKRVTFEKFDGDLRKFMSKSDDVTLECAKISLCSSITYKTIATPFRGKNCNHISPDDLKDYIEINKNSESWLCKICKHICTPDDIMIDEFFTDVLTKHPAVDGIELYPGMKYKLYGGSEILSMNKSTVTEKTKVNEVNFIFIDSDDEFDTPLNGQHFSISQFKNEVNVRKSPIRSNSNTKQIECILIDDSSDEEPPQKRNRSEDISHVINGIPLRDISSRMSEPENHITQSVILNSDHDINIQSSTDIMSLRDSFVSSQVTTLNDSLTHPNEIQLSDHNENPSIRSNNFNTTRQAIEKLNEVIQSNCFILDELIKGIVGGDMYNIDRILDQELEIGTLPINHLSLKPMYMNKELKNTSNVDSIIPLFYENSTIKQYLKEQYDQLSELEKYVNDVNKNCGYGNPSEI</sequence>
<keyword evidence="3" id="KW-0862">Zinc</keyword>
<proteinExistence type="predicted"/>
<dbReference type="Pfam" id="PF02891">
    <property type="entry name" value="zf-MIZ"/>
    <property type="match status" value="1"/>
</dbReference>
<reference evidence="6" key="2">
    <citation type="submission" date="2015-08" db="UniProtKB">
        <authorList>
            <consortium name="WormBaseParasite"/>
        </authorList>
    </citation>
    <scope>IDENTIFICATION</scope>
</reference>
<feature type="domain" description="SP-RING-type" evidence="4">
    <location>
        <begin position="325"/>
        <end position="370"/>
    </location>
</feature>
<keyword evidence="1" id="KW-0479">Metal-binding</keyword>